<feature type="compositionally biased region" description="Low complexity" evidence="1">
    <location>
        <begin position="1"/>
        <end position="29"/>
    </location>
</feature>
<dbReference type="Proteomes" id="UP000039324">
    <property type="component" value="Unassembled WGS sequence"/>
</dbReference>
<evidence type="ECO:0000313" key="3">
    <source>
        <dbReference type="Proteomes" id="UP000039324"/>
    </source>
</evidence>
<evidence type="ECO:0000313" key="2">
    <source>
        <dbReference type="EMBL" id="CEO95178.1"/>
    </source>
</evidence>
<gene>
    <name evidence="2" type="ORF">PBRA_003944</name>
</gene>
<feature type="region of interest" description="Disordered" evidence="1">
    <location>
        <begin position="1"/>
        <end position="86"/>
    </location>
</feature>
<feature type="compositionally biased region" description="Polar residues" evidence="1">
    <location>
        <begin position="67"/>
        <end position="82"/>
    </location>
</feature>
<dbReference type="AlphaFoldDB" id="A0A0G4IJ00"/>
<organism evidence="2 3">
    <name type="scientific">Plasmodiophora brassicae</name>
    <name type="common">Clubroot disease agent</name>
    <dbReference type="NCBI Taxonomy" id="37360"/>
    <lineage>
        <taxon>Eukaryota</taxon>
        <taxon>Sar</taxon>
        <taxon>Rhizaria</taxon>
        <taxon>Endomyxa</taxon>
        <taxon>Phytomyxea</taxon>
        <taxon>Plasmodiophorida</taxon>
        <taxon>Plasmodiophoridae</taxon>
        <taxon>Plasmodiophora</taxon>
    </lineage>
</organism>
<protein>
    <submittedName>
        <fullName evidence="2">Uncharacterized protein</fullName>
    </submittedName>
</protein>
<sequence>MYCHGPSFESASGSGPAPASQPRAASSGPPRHHCNRDRSLRRSGTQRRCSPPASFVRSPANPAAWTLSGNDDTALPTPSAQPSVHRYHGGRRISYFRATRPKLHLLLLALR</sequence>
<reference evidence="2 3" key="1">
    <citation type="submission" date="2015-02" db="EMBL/GenBank/DDBJ databases">
        <authorList>
            <person name="Chooi Y.-H."/>
        </authorList>
    </citation>
    <scope>NUCLEOTIDE SEQUENCE [LARGE SCALE GENOMIC DNA]</scope>
    <source>
        <strain evidence="2">E3</strain>
    </source>
</reference>
<dbReference type="EMBL" id="CDSF01000013">
    <property type="protein sequence ID" value="CEO95178.1"/>
    <property type="molecule type" value="Genomic_DNA"/>
</dbReference>
<proteinExistence type="predicted"/>
<accession>A0A0G4IJ00</accession>
<evidence type="ECO:0000256" key="1">
    <source>
        <dbReference type="SAM" id="MobiDB-lite"/>
    </source>
</evidence>
<name>A0A0G4IJ00_PLABS</name>
<keyword evidence="3" id="KW-1185">Reference proteome</keyword>
<feature type="compositionally biased region" description="Basic residues" evidence="1">
    <location>
        <begin position="30"/>
        <end position="45"/>
    </location>
</feature>